<dbReference type="AlphaFoldDB" id="A0A0Q2M8F0"/>
<dbReference type="Proteomes" id="UP000051221">
    <property type="component" value="Unassembled WGS sequence"/>
</dbReference>
<dbReference type="Gene3D" id="3.30.300.20">
    <property type="match status" value="1"/>
</dbReference>
<organism evidence="1 2">
    <name type="scientific">Vibrio furnissii</name>
    <dbReference type="NCBI Taxonomy" id="29494"/>
    <lineage>
        <taxon>Bacteria</taxon>
        <taxon>Pseudomonadati</taxon>
        <taxon>Pseudomonadota</taxon>
        <taxon>Gammaproteobacteria</taxon>
        <taxon>Vibrionales</taxon>
        <taxon>Vibrionaceae</taxon>
        <taxon>Vibrio</taxon>
    </lineage>
</organism>
<keyword evidence="2" id="KW-1185">Reference proteome</keyword>
<protein>
    <submittedName>
        <fullName evidence="1">Peroxiredoxin</fullName>
    </submittedName>
</protein>
<dbReference type="InterPro" id="IPR015946">
    <property type="entry name" value="KH_dom-like_a/b"/>
</dbReference>
<name>A0A0Q2M8F0_VIBFU</name>
<dbReference type="InterPro" id="IPR036102">
    <property type="entry name" value="OsmC/Ohrsf"/>
</dbReference>
<dbReference type="RefSeq" id="WP_055466993.1">
    <property type="nucleotide sequence ID" value="NZ_LKHS01000022.1"/>
</dbReference>
<proteinExistence type="predicted"/>
<dbReference type="PANTHER" id="PTHR42830">
    <property type="entry name" value="OSMOTICALLY INDUCIBLE FAMILY PROTEIN"/>
    <property type="match status" value="1"/>
</dbReference>
<evidence type="ECO:0000313" key="1">
    <source>
        <dbReference type="EMBL" id="KQH84114.1"/>
    </source>
</evidence>
<dbReference type="Pfam" id="PF02566">
    <property type="entry name" value="OsmC"/>
    <property type="match status" value="1"/>
</dbReference>
<accession>A0A0Q2M8F0</accession>
<comment type="caution">
    <text evidence="1">The sequence shown here is derived from an EMBL/GenBank/DDBJ whole genome shotgun (WGS) entry which is preliminary data.</text>
</comment>
<reference evidence="1 2" key="1">
    <citation type="submission" date="2015-08" db="EMBL/GenBank/DDBJ databases">
        <title>Antibacterial properties of a collection of Vibrionaceae strains.</title>
        <authorList>
            <person name="Giubergia S."/>
        </authorList>
    </citation>
    <scope>NUCLEOTIDE SEQUENCE [LARGE SCALE GENOMIC DNA]</scope>
    <source>
        <strain evidence="1 2">S0821</strain>
    </source>
</reference>
<sequence>MSQYGATVKWQRQPSEVFHDNQYSRGHKWQFDGGVTVPASASPHIVPLPLSVAANVDPEEAMIAALSSCHMLVFLSIAAKKRYVVESYEDQAIGTLAPNQEGKTALTQVVLRPKVIFSGEKQPSVAMLEKMHHQSHENCFIANSVKTEVTTQIVL</sequence>
<dbReference type="PANTHER" id="PTHR42830:SF2">
    <property type="entry name" value="OSMC_OHR FAMILY PROTEIN"/>
    <property type="match status" value="1"/>
</dbReference>
<evidence type="ECO:0000313" key="2">
    <source>
        <dbReference type="Proteomes" id="UP000051221"/>
    </source>
</evidence>
<dbReference type="InterPro" id="IPR003718">
    <property type="entry name" value="OsmC/Ohr_fam"/>
</dbReference>
<dbReference type="EMBL" id="LKHS01000022">
    <property type="protein sequence ID" value="KQH84114.1"/>
    <property type="molecule type" value="Genomic_DNA"/>
</dbReference>
<gene>
    <name evidence="1" type="ORF">AMR76_19925</name>
</gene>
<dbReference type="SUPFAM" id="SSF82784">
    <property type="entry name" value="OsmC-like"/>
    <property type="match status" value="1"/>
</dbReference>
<dbReference type="InterPro" id="IPR052707">
    <property type="entry name" value="OsmC_Ohr_Peroxiredoxin"/>
</dbReference>
<dbReference type="InParanoid" id="A0A0Q2M8F0"/>